<evidence type="ECO:0000313" key="2">
    <source>
        <dbReference type="EMBL" id="CAH0058141.1"/>
    </source>
</evidence>
<gene>
    <name evidence="2" type="ORF">CSOL1703_00008619</name>
</gene>
<name>A0A9N9ZMG9_9HYPO</name>
<evidence type="ECO:0000313" key="3">
    <source>
        <dbReference type="Proteomes" id="UP000775872"/>
    </source>
</evidence>
<proteinExistence type="predicted"/>
<reference evidence="3" key="1">
    <citation type="submission" date="2019-06" db="EMBL/GenBank/DDBJ databases">
        <authorList>
            <person name="Broberg M."/>
        </authorList>
    </citation>
    <scope>NUCLEOTIDE SEQUENCE [LARGE SCALE GENOMIC DNA]</scope>
</reference>
<feature type="region of interest" description="Disordered" evidence="1">
    <location>
        <begin position="1"/>
        <end position="44"/>
    </location>
</feature>
<dbReference type="Proteomes" id="UP000775872">
    <property type="component" value="Unassembled WGS sequence"/>
</dbReference>
<dbReference type="EMBL" id="CABFOC020000082">
    <property type="protein sequence ID" value="CAH0058141.1"/>
    <property type="molecule type" value="Genomic_DNA"/>
</dbReference>
<comment type="caution">
    <text evidence="2">The sequence shown here is derived from an EMBL/GenBank/DDBJ whole genome shotgun (WGS) entry which is preliminary data.</text>
</comment>
<accession>A0A9N9ZMG9</accession>
<protein>
    <submittedName>
        <fullName evidence="2">Uncharacterized protein</fullName>
    </submittedName>
</protein>
<keyword evidence="3" id="KW-1185">Reference proteome</keyword>
<reference evidence="2 3" key="2">
    <citation type="submission" date="2021-10" db="EMBL/GenBank/DDBJ databases">
        <authorList>
            <person name="Piombo E."/>
        </authorList>
    </citation>
    <scope>NUCLEOTIDE SEQUENCE [LARGE SCALE GENOMIC DNA]</scope>
</reference>
<evidence type="ECO:0000256" key="1">
    <source>
        <dbReference type="SAM" id="MobiDB-lite"/>
    </source>
</evidence>
<sequence length="266" mass="29256">MAGESPSSPPSAAPDGRPHPNDVGPFASATHAAAHGNGGADPDSVDVEIQDRDVLLAIEDDKHHVRILHLQNVREDTLPAAKTAADTFLDQIKPLDSDQQPAGTVFQMFDIVYKDMSHHLGGIINRVQDLSIAMSQMDDNEFRYPKRTASTTSGGTSQASVVEGFNPVAEMMVTCFDFLERAQEIQSKSESCCDETRPKRDTFVLTNYNDLLAHGDLIEHIRIQVQARDLAFDCYVTTYPLMKIHRAGITSLTRHTRHGGILMSKS</sequence>
<organism evidence="2 3">
    <name type="scientific">Clonostachys solani</name>
    <dbReference type="NCBI Taxonomy" id="160281"/>
    <lineage>
        <taxon>Eukaryota</taxon>
        <taxon>Fungi</taxon>
        <taxon>Dikarya</taxon>
        <taxon>Ascomycota</taxon>
        <taxon>Pezizomycotina</taxon>
        <taxon>Sordariomycetes</taxon>
        <taxon>Hypocreomycetidae</taxon>
        <taxon>Hypocreales</taxon>
        <taxon>Bionectriaceae</taxon>
        <taxon>Clonostachys</taxon>
    </lineage>
</organism>
<dbReference type="AlphaFoldDB" id="A0A9N9ZMG9"/>